<dbReference type="PANTHER" id="PTHR28255:SF1">
    <property type="entry name" value="UPF0303 PROTEIN YBR137W"/>
    <property type="match status" value="1"/>
</dbReference>
<dbReference type="InterPro" id="IPR038084">
    <property type="entry name" value="PduO/GlcC-like_sf"/>
</dbReference>
<dbReference type="SUPFAM" id="SSF143744">
    <property type="entry name" value="GlcG-like"/>
    <property type="match status" value="1"/>
</dbReference>
<accession>A0A7I7Y464</accession>
<sequence>MWKQRHLDALADEEGLDFPFFDHARAWKLGSAMVSTAVDAALPVTIAIAFGEQRVFHAALAGSAATNDDWMARKFRAVAKHNCSSWAVACEARTEPEDYYIYGGYRTEDIALAGGAVPLRVCGSLIGAVGVSGLSEYDDHRFAVDAIRAFRASVTP</sequence>
<dbReference type="Gene3D" id="3.30.450.150">
    <property type="entry name" value="Haem-degrading domain"/>
    <property type="match status" value="1"/>
</dbReference>
<dbReference type="EMBL" id="AP022612">
    <property type="protein sequence ID" value="BBZ36477.1"/>
    <property type="molecule type" value="Genomic_DNA"/>
</dbReference>
<dbReference type="Pfam" id="PF03928">
    <property type="entry name" value="HbpS-like"/>
    <property type="match status" value="1"/>
</dbReference>
<dbReference type="PANTHER" id="PTHR28255">
    <property type="match status" value="1"/>
</dbReference>
<evidence type="ECO:0000313" key="1">
    <source>
        <dbReference type="EMBL" id="BBZ36477.1"/>
    </source>
</evidence>
<reference evidence="1" key="2">
    <citation type="submission" date="2020-02" db="EMBL/GenBank/DDBJ databases">
        <authorList>
            <person name="Matsumoto Y."/>
            <person name="Motooka D."/>
            <person name="Nakamura S."/>
        </authorList>
    </citation>
    <scope>NUCLEOTIDE SEQUENCE</scope>
    <source>
        <strain evidence="1">JCM 13671</strain>
    </source>
</reference>
<gene>
    <name evidence="1" type="ORF">MCNF_50820</name>
</gene>
<dbReference type="Proteomes" id="UP000466931">
    <property type="component" value="Chromosome"/>
</dbReference>
<proteinExistence type="predicted"/>
<protein>
    <submittedName>
        <fullName evidence="1">UPF0303 protein</fullName>
    </submittedName>
</protein>
<name>A0A7I7Y464_9MYCO</name>
<evidence type="ECO:0000313" key="2">
    <source>
        <dbReference type="Proteomes" id="UP000466931"/>
    </source>
</evidence>
<keyword evidence="2" id="KW-1185">Reference proteome</keyword>
<organism evidence="1 2">
    <name type="scientific">Mycolicibacterium confluentis</name>
    <dbReference type="NCBI Taxonomy" id="28047"/>
    <lineage>
        <taxon>Bacteria</taxon>
        <taxon>Bacillati</taxon>
        <taxon>Actinomycetota</taxon>
        <taxon>Actinomycetes</taxon>
        <taxon>Mycobacteriales</taxon>
        <taxon>Mycobacteriaceae</taxon>
        <taxon>Mycolicibacterium</taxon>
    </lineage>
</organism>
<dbReference type="InterPro" id="IPR010371">
    <property type="entry name" value="YBR137W-like"/>
</dbReference>
<reference evidence="1" key="1">
    <citation type="journal article" date="2019" name="Emerg. Microbes Infect.">
        <title>Comprehensive subspecies identification of 175 nontuberculous mycobacteria species based on 7547 genomic profiles.</title>
        <authorList>
            <person name="Matsumoto Y."/>
            <person name="Kinjo T."/>
            <person name="Motooka D."/>
            <person name="Nabeya D."/>
            <person name="Jung N."/>
            <person name="Uechi K."/>
            <person name="Horii T."/>
            <person name="Iida T."/>
            <person name="Fujita J."/>
            <person name="Nakamura S."/>
        </authorList>
    </citation>
    <scope>NUCLEOTIDE SEQUENCE [LARGE SCALE GENOMIC DNA]</scope>
    <source>
        <strain evidence="1">JCM 13671</strain>
    </source>
</reference>
<dbReference type="AlphaFoldDB" id="A0A7I7Y464"/>
<dbReference type="InterPro" id="IPR005624">
    <property type="entry name" value="PduO/GlcC-like"/>
</dbReference>